<evidence type="ECO:0000313" key="10">
    <source>
        <dbReference type="EMBL" id="GBG88554.1"/>
    </source>
</evidence>
<dbReference type="PROSITE" id="PS50035">
    <property type="entry name" value="PLD"/>
    <property type="match status" value="1"/>
</dbReference>
<dbReference type="OrthoDB" id="14911at2759"/>
<keyword evidence="5" id="KW-0378">Hydrolase</keyword>
<comment type="caution">
    <text evidence="10">The sequence shown here is derived from an EMBL/GenBank/DDBJ whole genome shotgun (WGS) entry which is preliminary data.</text>
</comment>
<dbReference type="PANTHER" id="PTHR18896:SF60">
    <property type="entry name" value="PHOSPHOLIPASE D"/>
    <property type="match status" value="1"/>
</dbReference>
<dbReference type="Pfam" id="PF12357">
    <property type="entry name" value="PLD_C"/>
    <property type="match status" value="1"/>
</dbReference>
<keyword evidence="11" id="KW-1185">Reference proteome</keyword>
<dbReference type="OMA" id="NEATEMR"/>
<dbReference type="EC" id="3.1.4.4" evidence="2"/>
<dbReference type="GO" id="GO:0046872">
    <property type="term" value="F:metal ion binding"/>
    <property type="evidence" value="ECO:0007669"/>
    <property type="project" value="UniProtKB-KW"/>
</dbReference>
<organism evidence="10 11">
    <name type="scientific">Chara braunii</name>
    <name type="common">Braun's stonewort</name>
    <dbReference type="NCBI Taxonomy" id="69332"/>
    <lineage>
        <taxon>Eukaryota</taxon>
        <taxon>Viridiplantae</taxon>
        <taxon>Streptophyta</taxon>
        <taxon>Charophyceae</taxon>
        <taxon>Charales</taxon>
        <taxon>Characeae</taxon>
        <taxon>Chara</taxon>
    </lineage>
</organism>
<evidence type="ECO:0000256" key="1">
    <source>
        <dbReference type="ARBA" id="ARBA00000798"/>
    </source>
</evidence>
<evidence type="ECO:0000256" key="2">
    <source>
        <dbReference type="ARBA" id="ARBA00012027"/>
    </source>
</evidence>
<evidence type="ECO:0000256" key="8">
    <source>
        <dbReference type="ARBA" id="ARBA00023098"/>
    </source>
</evidence>
<dbReference type="SMART" id="SM00155">
    <property type="entry name" value="PLDc"/>
    <property type="match status" value="1"/>
</dbReference>
<dbReference type="Gene3D" id="3.30.870.10">
    <property type="entry name" value="Endonuclease Chain A"/>
    <property type="match status" value="1"/>
</dbReference>
<dbReference type="GO" id="GO:0005886">
    <property type="term" value="C:plasma membrane"/>
    <property type="evidence" value="ECO:0007669"/>
    <property type="project" value="TreeGrafter"/>
</dbReference>
<evidence type="ECO:0000256" key="7">
    <source>
        <dbReference type="ARBA" id="ARBA00022963"/>
    </source>
</evidence>
<dbReference type="Gramene" id="GBG88554">
    <property type="protein sequence ID" value="GBG88554"/>
    <property type="gene ID" value="CBR_g48023"/>
</dbReference>
<dbReference type="GO" id="GO:0004630">
    <property type="term" value="F:phospholipase D activity"/>
    <property type="evidence" value="ECO:0007669"/>
    <property type="project" value="UniProtKB-EC"/>
</dbReference>
<gene>
    <name evidence="10" type="ORF">CBR_g48023</name>
</gene>
<keyword evidence="8" id="KW-0443">Lipid metabolism</keyword>
<dbReference type="InterPro" id="IPR015679">
    <property type="entry name" value="PLipase_D_fam"/>
</dbReference>
<dbReference type="InterPro" id="IPR024632">
    <property type="entry name" value="PLipase_D_C"/>
</dbReference>
<dbReference type="STRING" id="69332.A0A388M1W7"/>
<evidence type="ECO:0000313" key="11">
    <source>
        <dbReference type="Proteomes" id="UP000265515"/>
    </source>
</evidence>
<dbReference type="EMBL" id="BFEA01000680">
    <property type="protein sequence ID" value="GBG88554.1"/>
    <property type="molecule type" value="Genomic_DNA"/>
</dbReference>
<evidence type="ECO:0000256" key="4">
    <source>
        <dbReference type="ARBA" id="ARBA00022737"/>
    </source>
</evidence>
<dbReference type="InterPro" id="IPR001736">
    <property type="entry name" value="PLipase_D/transphosphatidylase"/>
</dbReference>
<keyword evidence="6" id="KW-0106">Calcium</keyword>
<dbReference type="Pfam" id="PF00614">
    <property type="entry name" value="PLDc"/>
    <property type="match status" value="1"/>
</dbReference>
<evidence type="ECO:0000256" key="3">
    <source>
        <dbReference type="ARBA" id="ARBA00022723"/>
    </source>
</evidence>
<dbReference type="PANTHER" id="PTHR18896">
    <property type="entry name" value="PHOSPHOLIPASE D"/>
    <property type="match status" value="1"/>
</dbReference>
<dbReference type="SUPFAM" id="SSF56024">
    <property type="entry name" value="Phospholipase D/nuclease"/>
    <property type="match status" value="1"/>
</dbReference>
<name>A0A388M1W7_CHABU</name>
<keyword evidence="3" id="KW-0479">Metal-binding</keyword>
<accession>A0A388M1W7</accession>
<evidence type="ECO:0000256" key="5">
    <source>
        <dbReference type="ARBA" id="ARBA00022801"/>
    </source>
</evidence>
<proteinExistence type="predicted"/>
<evidence type="ECO:0000256" key="6">
    <source>
        <dbReference type="ARBA" id="ARBA00022837"/>
    </source>
</evidence>
<dbReference type="Proteomes" id="UP000265515">
    <property type="component" value="Unassembled WGS sequence"/>
</dbReference>
<evidence type="ECO:0000259" key="9">
    <source>
        <dbReference type="PROSITE" id="PS50035"/>
    </source>
</evidence>
<keyword evidence="7" id="KW-0442">Lipid degradation</keyword>
<dbReference type="AlphaFoldDB" id="A0A388M1W7"/>
<comment type="catalytic activity">
    <reaction evidence="1">
        <text>a 1,2-diacyl-sn-glycero-3-phosphocholine + H2O = a 1,2-diacyl-sn-glycero-3-phosphate + choline + H(+)</text>
        <dbReference type="Rhea" id="RHEA:14445"/>
        <dbReference type="ChEBI" id="CHEBI:15354"/>
        <dbReference type="ChEBI" id="CHEBI:15377"/>
        <dbReference type="ChEBI" id="CHEBI:15378"/>
        <dbReference type="ChEBI" id="CHEBI:57643"/>
        <dbReference type="ChEBI" id="CHEBI:58608"/>
        <dbReference type="EC" id="3.1.4.4"/>
    </reaction>
</comment>
<feature type="domain" description="PLD phosphodiesterase" evidence="9">
    <location>
        <begin position="107"/>
        <end position="134"/>
    </location>
</feature>
<protein>
    <recommendedName>
        <fullName evidence="2">phospholipase D</fullName>
        <ecNumber evidence="2">3.1.4.4</ecNumber>
    </recommendedName>
</protein>
<sequence length="263" mass="29450">MEIALKIVKKIKAGERFAAYILIPLFPEGDPAAAAGQEILYWQNLTIKMMYKMIGDTLQDVGSDAHPRDYLNFYCLGNRELRRAGEPEPSLPFANEAHKAAYKNRRFMIYVHSKMMIVDDEYIVVGSANINQRSMAGTRDTEIAMGAYQPAFTVARVGGKYPKGEVYGFRMSLWAEHLAAIESSFETPSSLECVHKVNMMAESNWNLYVGPDNVDMKAHLMTYPIRISRFGAMDELPGYGKFPDMGGKVLGCPQKALPETLTT</sequence>
<keyword evidence="4" id="KW-0677">Repeat</keyword>
<reference evidence="10 11" key="1">
    <citation type="journal article" date="2018" name="Cell">
        <title>The Chara Genome: Secondary Complexity and Implications for Plant Terrestrialization.</title>
        <authorList>
            <person name="Nishiyama T."/>
            <person name="Sakayama H."/>
            <person name="Vries J.D."/>
            <person name="Buschmann H."/>
            <person name="Saint-Marcoux D."/>
            <person name="Ullrich K.K."/>
            <person name="Haas F.B."/>
            <person name="Vanderstraeten L."/>
            <person name="Becker D."/>
            <person name="Lang D."/>
            <person name="Vosolsobe S."/>
            <person name="Rombauts S."/>
            <person name="Wilhelmsson P.K.I."/>
            <person name="Janitza P."/>
            <person name="Kern R."/>
            <person name="Heyl A."/>
            <person name="Rumpler F."/>
            <person name="Villalobos L.I.A.C."/>
            <person name="Clay J.M."/>
            <person name="Skokan R."/>
            <person name="Toyoda A."/>
            <person name="Suzuki Y."/>
            <person name="Kagoshima H."/>
            <person name="Schijlen E."/>
            <person name="Tajeshwar N."/>
            <person name="Catarino B."/>
            <person name="Hetherington A.J."/>
            <person name="Saltykova A."/>
            <person name="Bonnot C."/>
            <person name="Breuninger H."/>
            <person name="Symeonidi A."/>
            <person name="Radhakrishnan G.V."/>
            <person name="Van Nieuwerburgh F."/>
            <person name="Deforce D."/>
            <person name="Chang C."/>
            <person name="Karol K.G."/>
            <person name="Hedrich R."/>
            <person name="Ulvskov P."/>
            <person name="Glockner G."/>
            <person name="Delwiche C.F."/>
            <person name="Petrasek J."/>
            <person name="Van de Peer Y."/>
            <person name="Friml J."/>
            <person name="Beilby M."/>
            <person name="Dolan L."/>
            <person name="Kohara Y."/>
            <person name="Sugano S."/>
            <person name="Fujiyama A."/>
            <person name="Delaux P.-M."/>
            <person name="Quint M."/>
            <person name="TheiBen G."/>
            <person name="Hagemann M."/>
            <person name="Harholt J."/>
            <person name="Dunand C."/>
            <person name="Zachgo S."/>
            <person name="Langdale J."/>
            <person name="Maumus F."/>
            <person name="Straeten D.V.D."/>
            <person name="Gould S.B."/>
            <person name="Rensing S.A."/>
        </authorList>
    </citation>
    <scope>NUCLEOTIDE SEQUENCE [LARGE SCALE GENOMIC DNA]</scope>
    <source>
        <strain evidence="10 11">S276</strain>
    </source>
</reference>
<dbReference type="GO" id="GO:0009395">
    <property type="term" value="P:phospholipid catabolic process"/>
    <property type="evidence" value="ECO:0007669"/>
    <property type="project" value="TreeGrafter"/>
</dbReference>